<dbReference type="InterPro" id="IPR004589">
    <property type="entry name" value="DNA_helicase_ATP-dep_RecQ"/>
</dbReference>
<dbReference type="Pfam" id="PF16124">
    <property type="entry name" value="RecQ_Zn_bind"/>
    <property type="match status" value="1"/>
</dbReference>
<dbReference type="Pfam" id="PF09382">
    <property type="entry name" value="RQC"/>
    <property type="match status" value="1"/>
</dbReference>
<dbReference type="GO" id="GO:0005737">
    <property type="term" value="C:cytoplasm"/>
    <property type="evidence" value="ECO:0007669"/>
    <property type="project" value="TreeGrafter"/>
</dbReference>
<dbReference type="FunFam" id="3.40.50.300:FF:000156">
    <property type="entry name" value="ATP-dependent DNA helicase recQ"/>
    <property type="match status" value="1"/>
</dbReference>
<dbReference type="GO" id="GO:0046872">
    <property type="term" value="F:metal ion binding"/>
    <property type="evidence" value="ECO:0007669"/>
    <property type="project" value="UniProtKB-KW"/>
</dbReference>
<proteinExistence type="inferred from homology"/>
<dbReference type="NCBIfam" id="TIGR01389">
    <property type="entry name" value="recQ"/>
    <property type="match status" value="1"/>
</dbReference>
<dbReference type="GO" id="GO:0003677">
    <property type="term" value="F:DNA binding"/>
    <property type="evidence" value="ECO:0007669"/>
    <property type="project" value="UniProtKB-KW"/>
</dbReference>
<evidence type="ECO:0000259" key="11">
    <source>
        <dbReference type="PROSITE" id="PS51192"/>
    </source>
</evidence>
<evidence type="ECO:0000256" key="8">
    <source>
        <dbReference type="ARBA" id="ARBA00023235"/>
    </source>
</evidence>
<evidence type="ECO:0000256" key="7">
    <source>
        <dbReference type="ARBA" id="ARBA00023125"/>
    </source>
</evidence>
<dbReference type="InterPro" id="IPR032284">
    <property type="entry name" value="RecQ_Zn-bd"/>
</dbReference>
<dbReference type="InterPro" id="IPR036390">
    <property type="entry name" value="WH_DNA-bd_sf"/>
</dbReference>
<dbReference type="InterPro" id="IPR001650">
    <property type="entry name" value="Helicase_C-like"/>
</dbReference>
<evidence type="ECO:0000256" key="5">
    <source>
        <dbReference type="ARBA" id="ARBA00022806"/>
    </source>
</evidence>
<dbReference type="InterPro" id="IPR006293">
    <property type="entry name" value="DNA_helicase_ATP-dep_RecQ_bac"/>
</dbReference>
<sequence length="537" mass="61786">MEKTLEILKTRFGYGEFRLGQEKIIESVLARKDTFVLMPTGGGKSLCFQIPALIFDGLTLVISPLIALMKDQVDGLKLNGIEAEFLNSTLSQNKEREIVQSLLENKLKLLYVAPERIYSGDGQFLELLKKIKISLIAIDEAHCISHWGHDFRREYLRLSAFKDTFPDVPVIALTATADTLTRKDILEKLKLVSPQTYISSFNRENIHYFIEPKRQSYRRLTEYLNNHKDDSGIIYTLSRKSAENLAENLDLDGFSVKPYHAGLTREERELHQDLFIKDEIRIIVATIAFGLGVDKSNVRFVIHMDVPKNIEGYYQETGRAGRDGVKSEAILFYSRGDIMKLRKFAEVENNPKQTAIMLEKLRKMSKLAETRICRRKYILNYFGEEYEGNCKSCDVCLTDVEKFDGTTIAQKILSAVFRLEERFGVGYLVDFLQGKDTAKIWNEHKSIKTFGVSSDISKEDLRRYIYDLIEMCYLTQDTGKYPILKLTEKSKAVLKGEEKVMLVKSTERKETEAKTVLPYEKELFTVLKSVRMKFPPI</sequence>
<keyword evidence="8" id="KW-0413">Isomerase</keyword>
<dbReference type="InterPro" id="IPR018982">
    <property type="entry name" value="RQC_domain"/>
</dbReference>
<gene>
    <name evidence="13" type="ORF">UT63_C0070G0004</name>
</gene>
<name>A0A0G0S9J3_9BACT</name>
<dbReference type="SUPFAM" id="SSF46785">
    <property type="entry name" value="Winged helix' DNA-binding domain"/>
    <property type="match status" value="1"/>
</dbReference>
<comment type="catalytic activity">
    <reaction evidence="9">
        <text>Couples ATP hydrolysis with the unwinding of duplex DNA by translocating in the 3'-5' direction.</text>
        <dbReference type="EC" id="5.6.2.4"/>
    </reaction>
</comment>
<dbReference type="GO" id="GO:0043138">
    <property type="term" value="F:3'-5' DNA helicase activity"/>
    <property type="evidence" value="ECO:0007669"/>
    <property type="project" value="UniProtKB-EC"/>
</dbReference>
<dbReference type="PANTHER" id="PTHR13710:SF105">
    <property type="entry name" value="ATP-DEPENDENT DNA HELICASE Q1"/>
    <property type="match status" value="1"/>
</dbReference>
<dbReference type="Pfam" id="PF00271">
    <property type="entry name" value="Helicase_C"/>
    <property type="match status" value="1"/>
</dbReference>
<evidence type="ECO:0000256" key="6">
    <source>
        <dbReference type="ARBA" id="ARBA00022840"/>
    </source>
</evidence>
<evidence type="ECO:0000256" key="10">
    <source>
        <dbReference type="NCBIfam" id="TIGR01389"/>
    </source>
</evidence>
<comment type="similarity">
    <text evidence="1">Belongs to the helicase family. RecQ subfamily.</text>
</comment>
<evidence type="ECO:0000313" key="13">
    <source>
        <dbReference type="EMBL" id="KKR31435.1"/>
    </source>
</evidence>
<keyword evidence="4" id="KW-0378">Hydrolase</keyword>
<dbReference type="GO" id="GO:0006260">
    <property type="term" value="P:DNA replication"/>
    <property type="evidence" value="ECO:0007669"/>
    <property type="project" value="InterPro"/>
</dbReference>
<dbReference type="GO" id="GO:0006310">
    <property type="term" value="P:DNA recombination"/>
    <property type="evidence" value="ECO:0007669"/>
    <property type="project" value="UniProtKB-UniRule"/>
</dbReference>
<evidence type="ECO:0000259" key="12">
    <source>
        <dbReference type="PROSITE" id="PS51194"/>
    </source>
</evidence>
<keyword evidence="7" id="KW-0238">DNA-binding</keyword>
<dbReference type="GO" id="GO:0006281">
    <property type="term" value="P:DNA repair"/>
    <property type="evidence" value="ECO:0007669"/>
    <property type="project" value="InterPro"/>
</dbReference>
<feature type="domain" description="Helicase C-terminal" evidence="12">
    <location>
        <begin position="219"/>
        <end position="365"/>
    </location>
</feature>
<dbReference type="EC" id="5.6.2.4" evidence="10"/>
<dbReference type="PATRIC" id="fig|1618450.3.peg.1270"/>
<keyword evidence="2" id="KW-0479">Metal-binding</keyword>
<dbReference type="EMBL" id="LBXN01000070">
    <property type="protein sequence ID" value="KKR31435.1"/>
    <property type="molecule type" value="Genomic_DNA"/>
</dbReference>
<organism evidence="13 14">
    <name type="scientific">Candidatus Gottesmanbacteria bacterium GW2011_GWC2_39_8</name>
    <dbReference type="NCBI Taxonomy" id="1618450"/>
    <lineage>
        <taxon>Bacteria</taxon>
        <taxon>Candidatus Gottesmaniibacteriota</taxon>
    </lineage>
</organism>
<reference evidence="13 14" key="1">
    <citation type="journal article" date="2015" name="Nature">
        <title>rRNA introns, odd ribosomes, and small enigmatic genomes across a large radiation of phyla.</title>
        <authorList>
            <person name="Brown C.T."/>
            <person name="Hug L.A."/>
            <person name="Thomas B.C."/>
            <person name="Sharon I."/>
            <person name="Castelle C.J."/>
            <person name="Singh A."/>
            <person name="Wilkins M.J."/>
            <person name="Williams K.H."/>
            <person name="Banfield J.F."/>
        </authorList>
    </citation>
    <scope>NUCLEOTIDE SEQUENCE [LARGE SCALE GENOMIC DNA]</scope>
</reference>
<accession>A0A0G0S9J3</accession>
<dbReference type="SMART" id="SM00487">
    <property type="entry name" value="DEXDc"/>
    <property type="match status" value="1"/>
</dbReference>
<keyword evidence="3" id="KW-0547">Nucleotide-binding</keyword>
<dbReference type="GO" id="GO:0016787">
    <property type="term" value="F:hydrolase activity"/>
    <property type="evidence" value="ECO:0007669"/>
    <property type="project" value="UniProtKB-KW"/>
</dbReference>
<comment type="caution">
    <text evidence="13">The sequence shown here is derived from an EMBL/GenBank/DDBJ whole genome shotgun (WGS) entry which is preliminary data.</text>
</comment>
<dbReference type="GO" id="GO:0009378">
    <property type="term" value="F:four-way junction helicase activity"/>
    <property type="evidence" value="ECO:0007669"/>
    <property type="project" value="TreeGrafter"/>
</dbReference>
<dbReference type="PANTHER" id="PTHR13710">
    <property type="entry name" value="DNA HELICASE RECQ FAMILY MEMBER"/>
    <property type="match status" value="1"/>
</dbReference>
<dbReference type="InterPro" id="IPR036388">
    <property type="entry name" value="WH-like_DNA-bd_sf"/>
</dbReference>
<evidence type="ECO:0000256" key="3">
    <source>
        <dbReference type="ARBA" id="ARBA00022741"/>
    </source>
</evidence>
<dbReference type="PROSITE" id="PS51194">
    <property type="entry name" value="HELICASE_CTER"/>
    <property type="match status" value="1"/>
</dbReference>
<dbReference type="InterPro" id="IPR014001">
    <property type="entry name" value="Helicase_ATP-bd"/>
</dbReference>
<dbReference type="AlphaFoldDB" id="A0A0G0S9J3"/>
<keyword evidence="6" id="KW-0067">ATP-binding</keyword>
<dbReference type="Gene3D" id="3.40.50.300">
    <property type="entry name" value="P-loop containing nucleotide triphosphate hydrolases"/>
    <property type="match status" value="2"/>
</dbReference>
<dbReference type="InterPro" id="IPR011545">
    <property type="entry name" value="DEAD/DEAH_box_helicase_dom"/>
</dbReference>
<evidence type="ECO:0000256" key="4">
    <source>
        <dbReference type="ARBA" id="ARBA00022801"/>
    </source>
</evidence>
<dbReference type="PROSITE" id="PS51192">
    <property type="entry name" value="HELICASE_ATP_BIND_1"/>
    <property type="match status" value="1"/>
</dbReference>
<dbReference type="Proteomes" id="UP000034539">
    <property type="component" value="Unassembled WGS sequence"/>
</dbReference>
<dbReference type="GO" id="GO:0009432">
    <property type="term" value="P:SOS response"/>
    <property type="evidence" value="ECO:0007669"/>
    <property type="project" value="UniProtKB-UniRule"/>
</dbReference>
<dbReference type="CDD" id="cd18794">
    <property type="entry name" value="SF2_C_RecQ"/>
    <property type="match status" value="1"/>
</dbReference>
<feature type="domain" description="Helicase ATP-binding" evidence="11">
    <location>
        <begin position="25"/>
        <end position="195"/>
    </location>
</feature>
<dbReference type="SMART" id="SM00490">
    <property type="entry name" value="HELICc"/>
    <property type="match status" value="1"/>
</dbReference>
<protein>
    <recommendedName>
        <fullName evidence="10">DNA helicase RecQ</fullName>
        <ecNumber evidence="10">5.6.2.4</ecNumber>
    </recommendedName>
</protein>
<dbReference type="InterPro" id="IPR027417">
    <property type="entry name" value="P-loop_NTPase"/>
</dbReference>
<dbReference type="CDD" id="cd17920">
    <property type="entry name" value="DEXHc_RecQ"/>
    <property type="match status" value="1"/>
</dbReference>
<evidence type="ECO:0000313" key="14">
    <source>
        <dbReference type="Proteomes" id="UP000034539"/>
    </source>
</evidence>
<evidence type="ECO:0000256" key="9">
    <source>
        <dbReference type="ARBA" id="ARBA00034617"/>
    </source>
</evidence>
<keyword evidence="5 13" id="KW-0347">Helicase</keyword>
<dbReference type="GO" id="GO:0043590">
    <property type="term" value="C:bacterial nucleoid"/>
    <property type="evidence" value="ECO:0007669"/>
    <property type="project" value="TreeGrafter"/>
</dbReference>
<dbReference type="Pfam" id="PF00270">
    <property type="entry name" value="DEAD"/>
    <property type="match status" value="1"/>
</dbReference>
<dbReference type="GO" id="GO:0005524">
    <property type="term" value="F:ATP binding"/>
    <property type="evidence" value="ECO:0007669"/>
    <property type="project" value="UniProtKB-KW"/>
</dbReference>
<dbReference type="NCBIfam" id="TIGR00614">
    <property type="entry name" value="recQ_fam"/>
    <property type="match status" value="1"/>
</dbReference>
<dbReference type="GO" id="GO:0030894">
    <property type="term" value="C:replisome"/>
    <property type="evidence" value="ECO:0007669"/>
    <property type="project" value="TreeGrafter"/>
</dbReference>
<dbReference type="Gene3D" id="1.10.10.10">
    <property type="entry name" value="Winged helix-like DNA-binding domain superfamily/Winged helix DNA-binding domain"/>
    <property type="match status" value="1"/>
</dbReference>
<dbReference type="SMART" id="SM00956">
    <property type="entry name" value="RQC"/>
    <property type="match status" value="1"/>
</dbReference>
<evidence type="ECO:0000256" key="2">
    <source>
        <dbReference type="ARBA" id="ARBA00022723"/>
    </source>
</evidence>
<dbReference type="SUPFAM" id="SSF52540">
    <property type="entry name" value="P-loop containing nucleoside triphosphate hydrolases"/>
    <property type="match status" value="1"/>
</dbReference>
<dbReference type="FunFam" id="3.40.50.300:FF:000296">
    <property type="entry name" value="ATP-dependent DNA helicase RecQ"/>
    <property type="match status" value="1"/>
</dbReference>
<evidence type="ECO:0000256" key="1">
    <source>
        <dbReference type="ARBA" id="ARBA00005446"/>
    </source>
</evidence>